<keyword evidence="4" id="KW-1185">Reference proteome</keyword>
<feature type="domain" description="PilZ" evidence="2">
    <location>
        <begin position="24"/>
        <end position="87"/>
    </location>
</feature>
<evidence type="ECO:0000313" key="3">
    <source>
        <dbReference type="EMBL" id="MFD1106478.1"/>
    </source>
</evidence>
<gene>
    <name evidence="3" type="ORF">ACFQ24_16570</name>
</gene>
<evidence type="ECO:0000256" key="1">
    <source>
        <dbReference type="SAM" id="MobiDB-lite"/>
    </source>
</evidence>
<evidence type="ECO:0000313" key="4">
    <source>
        <dbReference type="Proteomes" id="UP001597203"/>
    </source>
</evidence>
<dbReference type="SUPFAM" id="SSF141371">
    <property type="entry name" value="PilZ domain-like"/>
    <property type="match status" value="1"/>
</dbReference>
<organism evidence="3 4">
    <name type="scientific">Sphingobium olei</name>
    <dbReference type="NCBI Taxonomy" id="420955"/>
    <lineage>
        <taxon>Bacteria</taxon>
        <taxon>Pseudomonadati</taxon>
        <taxon>Pseudomonadota</taxon>
        <taxon>Alphaproteobacteria</taxon>
        <taxon>Sphingomonadales</taxon>
        <taxon>Sphingomonadaceae</taxon>
        <taxon>Sphingobium</taxon>
    </lineage>
</organism>
<dbReference type="InterPro" id="IPR009875">
    <property type="entry name" value="PilZ_domain"/>
</dbReference>
<dbReference type="RefSeq" id="WP_380913208.1">
    <property type="nucleotide sequence ID" value="NZ_JBHTLS010000132.1"/>
</dbReference>
<dbReference type="Pfam" id="PF07238">
    <property type="entry name" value="PilZ"/>
    <property type="match status" value="1"/>
</dbReference>
<comment type="caution">
    <text evidence="3">The sequence shown here is derived from an EMBL/GenBank/DDBJ whole genome shotgun (WGS) entry which is preliminary data.</text>
</comment>
<evidence type="ECO:0000259" key="2">
    <source>
        <dbReference type="Pfam" id="PF07238"/>
    </source>
</evidence>
<name>A0ABW3P511_9SPHN</name>
<accession>A0ABW3P511</accession>
<protein>
    <submittedName>
        <fullName evidence="3">PilZ domain-containing protein</fullName>
    </submittedName>
</protein>
<feature type="region of interest" description="Disordered" evidence="1">
    <location>
        <begin position="111"/>
        <end position="139"/>
    </location>
</feature>
<dbReference type="Proteomes" id="UP001597203">
    <property type="component" value="Unassembled WGS sequence"/>
</dbReference>
<reference evidence="4" key="1">
    <citation type="journal article" date="2019" name="Int. J. Syst. Evol. Microbiol.">
        <title>The Global Catalogue of Microorganisms (GCM) 10K type strain sequencing project: providing services to taxonomists for standard genome sequencing and annotation.</title>
        <authorList>
            <consortium name="The Broad Institute Genomics Platform"/>
            <consortium name="The Broad Institute Genome Sequencing Center for Infectious Disease"/>
            <person name="Wu L."/>
            <person name="Ma J."/>
        </authorList>
    </citation>
    <scope>NUCLEOTIDE SEQUENCE [LARGE SCALE GENOMIC DNA]</scope>
    <source>
        <strain evidence="4">CCUG 54329</strain>
    </source>
</reference>
<proteinExistence type="predicted"/>
<sequence>MTDQPPRPKRSSVFIDAAMDSQQQSASMQTVRIRNLSEGGAKIEGKAPPVGTAILLSRGDLEIAARVAWVSDRYFGVAFDEPVAVEQLMRAAAKPGAPDRPVYAAALTEGVGRVQPEPPRRRTTPLDRATFGLRVAPRS</sequence>
<dbReference type="EMBL" id="JBHTLS010000132">
    <property type="protein sequence ID" value="MFD1106478.1"/>
    <property type="molecule type" value="Genomic_DNA"/>
</dbReference>